<dbReference type="EMBL" id="KI396637">
    <property type="protein sequence ID" value="ERM96896.1"/>
    <property type="molecule type" value="Genomic_DNA"/>
</dbReference>
<evidence type="ECO:0000256" key="1">
    <source>
        <dbReference type="SAM" id="MobiDB-lite"/>
    </source>
</evidence>
<dbReference type="AlphaFoldDB" id="W1NMV3"/>
<feature type="compositionally biased region" description="Low complexity" evidence="1">
    <location>
        <begin position="19"/>
        <end position="29"/>
    </location>
</feature>
<feature type="region of interest" description="Disordered" evidence="1">
    <location>
        <begin position="19"/>
        <end position="141"/>
    </location>
</feature>
<protein>
    <submittedName>
        <fullName evidence="2">Uncharacterized protein</fullName>
    </submittedName>
</protein>
<organism evidence="2 3">
    <name type="scientific">Amborella trichopoda</name>
    <dbReference type="NCBI Taxonomy" id="13333"/>
    <lineage>
        <taxon>Eukaryota</taxon>
        <taxon>Viridiplantae</taxon>
        <taxon>Streptophyta</taxon>
        <taxon>Embryophyta</taxon>
        <taxon>Tracheophyta</taxon>
        <taxon>Spermatophyta</taxon>
        <taxon>Magnoliopsida</taxon>
        <taxon>Amborellales</taxon>
        <taxon>Amborellaceae</taxon>
        <taxon>Amborella</taxon>
    </lineage>
</organism>
<gene>
    <name evidence="2" type="ORF">AMTR_s00074p00065930</name>
</gene>
<evidence type="ECO:0000313" key="3">
    <source>
        <dbReference type="Proteomes" id="UP000017836"/>
    </source>
</evidence>
<feature type="compositionally biased region" description="Basic and acidic residues" evidence="1">
    <location>
        <begin position="68"/>
        <end position="83"/>
    </location>
</feature>
<reference evidence="3" key="1">
    <citation type="journal article" date="2013" name="Science">
        <title>The Amborella genome and the evolution of flowering plants.</title>
        <authorList>
            <consortium name="Amborella Genome Project"/>
        </authorList>
    </citation>
    <scope>NUCLEOTIDE SEQUENCE [LARGE SCALE GENOMIC DNA]</scope>
</reference>
<keyword evidence="3" id="KW-1185">Reference proteome</keyword>
<proteinExistence type="predicted"/>
<evidence type="ECO:0000313" key="2">
    <source>
        <dbReference type="EMBL" id="ERM96896.1"/>
    </source>
</evidence>
<name>W1NMV3_AMBTC</name>
<accession>W1NMV3</accession>
<dbReference type="HOGENOM" id="CLU_633649_0_0_1"/>
<dbReference type="Gramene" id="ERM96896">
    <property type="protein sequence ID" value="ERM96896"/>
    <property type="gene ID" value="AMTR_s00074p00065930"/>
</dbReference>
<sequence length="433" mass="46883">MIRGSQRNLEALLFELVEAEATNSSSAPVKKSKAEKKSPSPSGDQTSKDPSPKKSKKKIPPFIAAGLAEDHPDQKKWRKEAPSERPTASGNDMVIGHATNDQGEERTRIPISPPIEKVQTSEGIEDLTKKKKKSKEGTPVPILVVERSSKRCGDWCPQDDSSELLGAQPSKTELPSVRASKAAAPTFGFLLKTMRSRKKMGIFIKVDTPSPPSPTPAALEVEASSEESFASEEHVEATSALDHKERMIDALRDIHASSKRDEGLSSSTPPPVSILTTVEEADPKEDELHKAKGKARMFGDKMTPEILNVPLVGSSSGPFLIQAEVSTDADIGGEVLPSTTANAKSPKVDLNNDVLTTLANTLHCKSLRLQGEGSSYARIRNNHGVDPEKLCQLIKGIIQGAKRVSLAQDVVTGTFPSKIFRMSGLLLRMKKQY</sequence>
<dbReference type="Proteomes" id="UP000017836">
    <property type="component" value="Unassembled WGS sequence"/>
</dbReference>